<keyword evidence="1" id="KW-0812">Transmembrane</keyword>
<proteinExistence type="predicted"/>
<dbReference type="AlphaFoldDB" id="A0A940DFJ5"/>
<keyword evidence="1" id="KW-1133">Transmembrane helix</keyword>
<reference evidence="3" key="2">
    <citation type="journal article" date="2021" name="PeerJ">
        <title>Extensive microbial diversity within the chicken gut microbiome revealed by metagenomics and culture.</title>
        <authorList>
            <person name="Gilroy R."/>
            <person name="Ravi A."/>
            <person name="Getino M."/>
            <person name="Pursley I."/>
            <person name="Horton D.L."/>
            <person name="Alikhan N.F."/>
            <person name="Baker D."/>
            <person name="Gharbi K."/>
            <person name="Hall N."/>
            <person name="Watson M."/>
            <person name="Adriaenssens E.M."/>
            <person name="Foster-Nyarko E."/>
            <person name="Jarju S."/>
            <person name="Secka A."/>
            <person name="Antonio M."/>
            <person name="Oren A."/>
            <person name="Chaudhuri R.R."/>
            <person name="La Ragione R."/>
            <person name="Hildebrand F."/>
            <person name="Pallen M.J."/>
        </authorList>
    </citation>
    <scope>NUCLEOTIDE SEQUENCE</scope>
    <source>
        <strain evidence="3">B1-16210</strain>
    </source>
</reference>
<gene>
    <name evidence="3" type="ORF">IAC77_03520</name>
</gene>
<protein>
    <submittedName>
        <fullName evidence="3">SHOCT domain-containing protein</fullName>
    </submittedName>
</protein>
<dbReference type="Pfam" id="PF09851">
    <property type="entry name" value="SHOCT"/>
    <property type="match status" value="1"/>
</dbReference>
<accession>A0A940DFJ5</accession>
<evidence type="ECO:0000259" key="2">
    <source>
        <dbReference type="Pfam" id="PF09851"/>
    </source>
</evidence>
<evidence type="ECO:0000256" key="1">
    <source>
        <dbReference type="SAM" id="Phobius"/>
    </source>
</evidence>
<organism evidence="3 4">
    <name type="scientific">Candidatus Enterousia excrementavium</name>
    <dbReference type="NCBI Taxonomy" id="2840789"/>
    <lineage>
        <taxon>Bacteria</taxon>
        <taxon>Pseudomonadati</taxon>
        <taxon>Pseudomonadota</taxon>
        <taxon>Alphaproteobacteria</taxon>
        <taxon>Candidatus Enterousia</taxon>
    </lineage>
</organism>
<feature type="domain" description="SHOCT" evidence="2">
    <location>
        <begin position="90"/>
        <end position="116"/>
    </location>
</feature>
<feature type="transmembrane region" description="Helical" evidence="1">
    <location>
        <begin position="7"/>
        <end position="31"/>
    </location>
</feature>
<dbReference type="EMBL" id="JADINE010000042">
    <property type="protein sequence ID" value="MBO8407499.1"/>
    <property type="molecule type" value="Genomic_DNA"/>
</dbReference>
<reference evidence="3" key="1">
    <citation type="submission" date="2020-10" db="EMBL/GenBank/DDBJ databases">
        <authorList>
            <person name="Gilroy R."/>
        </authorList>
    </citation>
    <scope>NUCLEOTIDE SEQUENCE</scope>
    <source>
        <strain evidence="3">B1-16210</strain>
    </source>
</reference>
<dbReference type="Proteomes" id="UP000721442">
    <property type="component" value="Unassembled WGS sequence"/>
</dbReference>
<name>A0A940DFJ5_9PROT</name>
<evidence type="ECO:0000313" key="3">
    <source>
        <dbReference type="EMBL" id="MBO8407499.1"/>
    </source>
</evidence>
<evidence type="ECO:0000313" key="4">
    <source>
        <dbReference type="Proteomes" id="UP000721442"/>
    </source>
</evidence>
<keyword evidence="1" id="KW-0472">Membrane</keyword>
<comment type="caution">
    <text evidence="3">The sequence shown here is derived from an EMBL/GenBank/DDBJ whole genome shotgun (WGS) entry which is preliminary data.</text>
</comment>
<feature type="transmembrane region" description="Helical" evidence="1">
    <location>
        <begin position="43"/>
        <end position="69"/>
    </location>
</feature>
<dbReference type="InterPro" id="IPR018649">
    <property type="entry name" value="SHOCT"/>
</dbReference>
<sequence>MIFLIGLVYFVVIAFCIAFTIFLCMVPGIIAKSRGITDSERTTIIVLAWCGLLTMFITWWIALVLALVWQPKTWVNKEKPKVDNVSDLDDLQKLHKLYKSGALTQKEYENLKKDILKDM</sequence>